<organism evidence="8 9">
    <name type="scientific">Holdemanella biformis</name>
    <dbReference type="NCBI Taxonomy" id="1735"/>
    <lineage>
        <taxon>Bacteria</taxon>
        <taxon>Bacillati</taxon>
        <taxon>Bacillota</taxon>
        <taxon>Erysipelotrichia</taxon>
        <taxon>Erysipelotrichales</taxon>
        <taxon>Erysipelotrichaceae</taxon>
        <taxon>Holdemanella</taxon>
    </lineage>
</organism>
<dbReference type="SUPFAM" id="SSF53850">
    <property type="entry name" value="Periplasmic binding protein-like II"/>
    <property type="match status" value="1"/>
</dbReference>
<evidence type="ECO:0000256" key="7">
    <source>
        <dbReference type="PIRSR" id="PIRSR002854-1"/>
    </source>
</evidence>
<dbReference type="InterPro" id="IPR004872">
    <property type="entry name" value="Lipoprotein_NlpA"/>
</dbReference>
<proteinExistence type="inferred from homology"/>
<comment type="caution">
    <text evidence="8">The sequence shown here is derived from an EMBL/GenBank/DDBJ whole genome shotgun (WGS) entry which is preliminary data.</text>
</comment>
<dbReference type="Pfam" id="PF03180">
    <property type="entry name" value="Lipoprotein_9"/>
    <property type="match status" value="1"/>
</dbReference>
<keyword evidence="5" id="KW-0564">Palmitate</keyword>
<evidence type="ECO:0000256" key="5">
    <source>
        <dbReference type="ARBA" id="ARBA00023139"/>
    </source>
</evidence>
<dbReference type="AlphaFoldDB" id="A0A395WD29"/>
<evidence type="ECO:0000256" key="6">
    <source>
        <dbReference type="ARBA" id="ARBA00023288"/>
    </source>
</evidence>
<reference evidence="8 9" key="1">
    <citation type="submission" date="2018-08" db="EMBL/GenBank/DDBJ databases">
        <title>A genome reference for cultivated species of the human gut microbiota.</title>
        <authorList>
            <person name="Zou Y."/>
            <person name="Xue W."/>
            <person name="Luo G."/>
        </authorList>
    </citation>
    <scope>NUCLEOTIDE SEQUENCE [LARGE SCALE GENOMIC DNA]</scope>
    <source>
        <strain evidence="8 9">AF15-20</strain>
    </source>
</reference>
<dbReference type="PANTHER" id="PTHR30429">
    <property type="entry name" value="D-METHIONINE-BINDING LIPOPROTEIN METQ"/>
    <property type="match status" value="1"/>
</dbReference>
<evidence type="ECO:0000256" key="4">
    <source>
        <dbReference type="ARBA" id="ARBA00023136"/>
    </source>
</evidence>
<sequence length="310" mass="33633">MKESPRPTSSITRKRRKRKMKNAIRTIAIAALAFALVGCSSTSTGSTSTKTSGEDKTIKVGATAVPHAEILNNVVKDVLAKDGWTLEVTEFTDYVTPNTALEEGSLDANYFQTLGYMNDQNTSKGLHLAAAVGVHIEPMGIYSATVTDIKDLKDGATISLPNDADNLDRGLRVLVQAGLLEDPGTDEYVTETTFNGNKELNPHNYDIQPVEAAQVPLTLEDVDAVVANGNYALEADLPSKHPAIYVEQFDQETSVKRTNYVVVKDENLDTEKTKALVKAITSDEVKSYIEDTYKGSVIASFIDTEGNPVD</sequence>
<dbReference type="GO" id="GO:0016020">
    <property type="term" value="C:membrane"/>
    <property type="evidence" value="ECO:0007669"/>
    <property type="project" value="UniProtKB-SubCell"/>
</dbReference>
<keyword evidence="4" id="KW-0472">Membrane</keyword>
<comment type="subcellular location">
    <subcellularLocation>
        <location evidence="1">Membrane</location>
        <topology evidence="1">Lipid-anchor</topology>
    </subcellularLocation>
</comment>
<evidence type="ECO:0000256" key="3">
    <source>
        <dbReference type="ARBA" id="ARBA00022729"/>
    </source>
</evidence>
<name>A0A395WD29_9FIRM</name>
<evidence type="ECO:0000256" key="2">
    <source>
        <dbReference type="ARBA" id="ARBA00008973"/>
    </source>
</evidence>
<evidence type="ECO:0000313" key="8">
    <source>
        <dbReference type="EMBL" id="RGU93006.1"/>
    </source>
</evidence>
<dbReference type="Proteomes" id="UP000265489">
    <property type="component" value="Unassembled WGS sequence"/>
</dbReference>
<feature type="lipid moiety-binding region" description="S-diacylglycerol cysteine" evidence="7">
    <location>
        <position position="39"/>
    </location>
</feature>
<dbReference type="Gene3D" id="3.40.190.10">
    <property type="entry name" value="Periplasmic binding protein-like II"/>
    <property type="match status" value="2"/>
</dbReference>
<keyword evidence="6" id="KW-0449">Lipoprotein</keyword>
<protein>
    <submittedName>
        <fullName evidence="8">ABC transporter substrate-binding protein</fullName>
    </submittedName>
</protein>
<evidence type="ECO:0000313" key="9">
    <source>
        <dbReference type="Proteomes" id="UP000265489"/>
    </source>
</evidence>
<comment type="similarity">
    <text evidence="2">Belongs to the NlpA lipoprotein family.</text>
</comment>
<dbReference type="PANTHER" id="PTHR30429:SF0">
    <property type="entry name" value="METHIONINE-BINDING LIPOPROTEIN METQ"/>
    <property type="match status" value="1"/>
</dbReference>
<dbReference type="EMBL" id="QRYQ01000004">
    <property type="protein sequence ID" value="RGU93006.1"/>
    <property type="molecule type" value="Genomic_DNA"/>
</dbReference>
<keyword evidence="3" id="KW-0732">Signal</keyword>
<gene>
    <name evidence="8" type="ORF">DWW32_03250</name>
</gene>
<dbReference type="PIRSF" id="PIRSF002854">
    <property type="entry name" value="MetQ"/>
    <property type="match status" value="1"/>
</dbReference>
<evidence type="ECO:0000256" key="1">
    <source>
        <dbReference type="ARBA" id="ARBA00004635"/>
    </source>
</evidence>
<accession>A0A395WD29</accession>